<evidence type="ECO:0000256" key="9">
    <source>
        <dbReference type="SAM" id="SignalP"/>
    </source>
</evidence>
<feature type="domain" description="N-acetylmuramoyl-L-alanine amidase" evidence="10">
    <location>
        <begin position="31"/>
        <end position="168"/>
    </location>
</feature>
<dbReference type="GO" id="GO:0008745">
    <property type="term" value="F:N-acetylmuramoyl-L-alanine amidase activity"/>
    <property type="evidence" value="ECO:0007669"/>
    <property type="project" value="InterPro"/>
</dbReference>
<evidence type="ECO:0000259" key="10">
    <source>
        <dbReference type="SMART" id="SM00644"/>
    </source>
</evidence>
<dbReference type="PANTHER" id="PTHR11022">
    <property type="entry name" value="PEPTIDOGLYCAN RECOGNITION PROTEIN"/>
    <property type="match status" value="1"/>
</dbReference>
<name>A0A5E4QPQ9_9NEOP</name>
<keyword evidence="4 9" id="KW-0732">Signal</keyword>
<evidence type="ECO:0000256" key="5">
    <source>
        <dbReference type="ARBA" id="ARBA00022859"/>
    </source>
</evidence>
<gene>
    <name evidence="12" type="ORF">LSINAPIS_LOCUS10215</name>
</gene>
<feature type="disulfide bond" evidence="8">
    <location>
        <begin position="19"/>
        <end position="142"/>
    </location>
</feature>
<comment type="similarity">
    <text evidence="1 7">Belongs to the N-acetylmuramoyl-L-alanine amidase 2 family.</text>
</comment>
<dbReference type="InterPro" id="IPR015510">
    <property type="entry name" value="PGRP"/>
</dbReference>
<dbReference type="SMART" id="SM00644">
    <property type="entry name" value="Ami_2"/>
    <property type="match status" value="1"/>
</dbReference>
<keyword evidence="3 7" id="KW-0399">Innate immunity</keyword>
<accession>A0A5E4QPQ9</accession>
<dbReference type="InterPro" id="IPR036505">
    <property type="entry name" value="Amidase/PGRP_sf"/>
</dbReference>
<evidence type="ECO:0000256" key="1">
    <source>
        <dbReference type="ARBA" id="ARBA00007553"/>
    </source>
</evidence>
<feature type="domain" description="Peptidoglycan recognition protein family" evidence="11">
    <location>
        <begin position="20"/>
        <end position="162"/>
    </location>
</feature>
<evidence type="ECO:0000256" key="2">
    <source>
        <dbReference type="ARBA" id="ARBA00011245"/>
    </source>
</evidence>
<organism evidence="12 13">
    <name type="scientific">Leptidea sinapis</name>
    <dbReference type="NCBI Taxonomy" id="189913"/>
    <lineage>
        <taxon>Eukaryota</taxon>
        <taxon>Metazoa</taxon>
        <taxon>Ecdysozoa</taxon>
        <taxon>Arthropoda</taxon>
        <taxon>Hexapoda</taxon>
        <taxon>Insecta</taxon>
        <taxon>Pterygota</taxon>
        <taxon>Neoptera</taxon>
        <taxon>Endopterygota</taxon>
        <taxon>Lepidoptera</taxon>
        <taxon>Glossata</taxon>
        <taxon>Ditrysia</taxon>
        <taxon>Papilionoidea</taxon>
        <taxon>Pieridae</taxon>
        <taxon>Dismorphiinae</taxon>
        <taxon>Leptidea</taxon>
    </lineage>
</organism>
<dbReference type="SUPFAM" id="SSF55846">
    <property type="entry name" value="N-acetylmuramoyl-L-alanine amidase-like"/>
    <property type="match status" value="1"/>
</dbReference>
<evidence type="ECO:0000259" key="11">
    <source>
        <dbReference type="SMART" id="SM00701"/>
    </source>
</evidence>
<reference evidence="12 13" key="1">
    <citation type="submission" date="2017-07" db="EMBL/GenBank/DDBJ databases">
        <authorList>
            <person name="Talla V."/>
            <person name="Backstrom N."/>
        </authorList>
    </citation>
    <scope>NUCLEOTIDE SEQUENCE [LARGE SCALE GENOMIC DNA]</scope>
</reference>
<dbReference type="Proteomes" id="UP000324832">
    <property type="component" value="Unassembled WGS sequence"/>
</dbReference>
<dbReference type="GO" id="GO:0042834">
    <property type="term" value="F:peptidoglycan binding"/>
    <property type="evidence" value="ECO:0007669"/>
    <property type="project" value="InterPro"/>
</dbReference>
<evidence type="ECO:0000256" key="6">
    <source>
        <dbReference type="ARBA" id="ARBA00023157"/>
    </source>
</evidence>
<dbReference type="AlphaFoldDB" id="A0A5E4QPQ9"/>
<keyword evidence="13" id="KW-1185">Reference proteome</keyword>
<comment type="subunit">
    <text evidence="2">Monomer.</text>
</comment>
<keyword evidence="6 8" id="KW-1015">Disulfide bond</keyword>
<dbReference type="InterPro" id="IPR002502">
    <property type="entry name" value="Amidase_domain"/>
</dbReference>
<dbReference type="GO" id="GO:0009253">
    <property type="term" value="P:peptidoglycan catabolic process"/>
    <property type="evidence" value="ECO:0007669"/>
    <property type="project" value="InterPro"/>
</dbReference>
<dbReference type="EMBL" id="FZQP02004067">
    <property type="protein sequence ID" value="VVC99320.1"/>
    <property type="molecule type" value="Genomic_DNA"/>
</dbReference>
<dbReference type="Gene3D" id="3.40.80.10">
    <property type="entry name" value="Peptidoglycan recognition protein-like"/>
    <property type="match status" value="1"/>
</dbReference>
<dbReference type="CDD" id="cd06583">
    <property type="entry name" value="PGRP"/>
    <property type="match status" value="1"/>
</dbReference>
<proteinExistence type="inferred from homology"/>
<keyword evidence="5 7" id="KW-0391">Immunity</keyword>
<evidence type="ECO:0000256" key="8">
    <source>
        <dbReference type="PIRSR" id="PIRSR037945-1"/>
    </source>
</evidence>
<evidence type="ECO:0000256" key="3">
    <source>
        <dbReference type="ARBA" id="ARBA00022588"/>
    </source>
</evidence>
<feature type="chain" id="PRO_5023051994" description="Peptidoglycan-recognition protein" evidence="9">
    <location>
        <begin position="18"/>
        <end position="190"/>
    </location>
</feature>
<dbReference type="GO" id="GO:0008270">
    <property type="term" value="F:zinc ion binding"/>
    <property type="evidence" value="ECO:0007669"/>
    <property type="project" value="InterPro"/>
</dbReference>
<dbReference type="PIRSF" id="PIRSF037945">
    <property type="entry name" value="PGRPs"/>
    <property type="match status" value="1"/>
</dbReference>
<protein>
    <recommendedName>
        <fullName evidence="7">Peptidoglycan-recognition protein</fullName>
    </recommendedName>
</protein>
<dbReference type="GO" id="GO:0045087">
    <property type="term" value="P:innate immune response"/>
    <property type="evidence" value="ECO:0007669"/>
    <property type="project" value="UniProtKB-KW"/>
</dbReference>
<dbReference type="Pfam" id="PF01510">
    <property type="entry name" value="Amidase_2"/>
    <property type="match status" value="1"/>
</dbReference>
<dbReference type="InterPro" id="IPR006619">
    <property type="entry name" value="PGRP_domain_met/bac"/>
</dbReference>
<evidence type="ECO:0000256" key="7">
    <source>
        <dbReference type="PIRNR" id="PIRNR037945"/>
    </source>
</evidence>
<feature type="signal peptide" evidence="9">
    <location>
        <begin position="1"/>
        <end position="17"/>
    </location>
</feature>
<dbReference type="FunFam" id="3.40.80.10:FF:000001">
    <property type="entry name" value="Peptidoglycan recognition protein 1"/>
    <property type="match status" value="1"/>
</dbReference>
<sequence>MLFFVCVLLVELITADAACPTIVSKKDWGGLKPKHVKYLPRPVDLVIIQHTATPFSSTDATCAEAVRSIQDYHVDTLGYWDIGMNFLVCGNGKIYEGCGWLHVGAHTYGYNSKSIAVSFIGNYNNDEPTRAQIDAAKSLLECGVGSGHLKSDYKVVGHKQLVAIESPGRKLYQEIRNWPEWLEDVSSIKN</sequence>
<evidence type="ECO:0000313" key="12">
    <source>
        <dbReference type="EMBL" id="VVC99320.1"/>
    </source>
</evidence>
<evidence type="ECO:0000256" key="4">
    <source>
        <dbReference type="ARBA" id="ARBA00022729"/>
    </source>
</evidence>
<evidence type="ECO:0000313" key="13">
    <source>
        <dbReference type="Proteomes" id="UP000324832"/>
    </source>
</evidence>
<dbReference type="InterPro" id="IPR017331">
    <property type="entry name" value="Peptidoglycan_recognition"/>
</dbReference>
<dbReference type="PANTHER" id="PTHR11022:SF74">
    <property type="entry name" value="PEPTIDOGLYCAN-RECOGNITION PROTEIN SA"/>
    <property type="match status" value="1"/>
</dbReference>
<dbReference type="SMART" id="SM00701">
    <property type="entry name" value="PGRP"/>
    <property type="match status" value="1"/>
</dbReference>